<evidence type="ECO:0008006" key="13">
    <source>
        <dbReference type="Google" id="ProtNLM"/>
    </source>
</evidence>
<dbReference type="NCBIfam" id="TIGR00739">
    <property type="entry name" value="yajC"/>
    <property type="match status" value="1"/>
</dbReference>
<evidence type="ECO:0000313" key="11">
    <source>
        <dbReference type="EMBL" id="GAX46741.1"/>
    </source>
</evidence>
<keyword evidence="3" id="KW-0813">Transport</keyword>
<evidence type="ECO:0000256" key="3">
    <source>
        <dbReference type="ARBA" id="ARBA00022448"/>
    </source>
</evidence>
<evidence type="ECO:0000256" key="7">
    <source>
        <dbReference type="ARBA" id="ARBA00022989"/>
    </source>
</evidence>
<dbReference type="InterPro" id="IPR003849">
    <property type="entry name" value="Preprotein_translocase_YajC"/>
</dbReference>
<proteinExistence type="inferred from homology"/>
<dbReference type="GO" id="GO:0015031">
    <property type="term" value="P:protein transport"/>
    <property type="evidence" value="ECO:0007669"/>
    <property type="project" value="UniProtKB-KW"/>
</dbReference>
<evidence type="ECO:0000256" key="2">
    <source>
        <dbReference type="ARBA" id="ARBA00006742"/>
    </source>
</evidence>
<dbReference type="RefSeq" id="WP_238594929.1">
    <property type="nucleotide sequence ID" value="NZ_BEDT01000001.1"/>
</dbReference>
<evidence type="ECO:0000256" key="6">
    <source>
        <dbReference type="ARBA" id="ARBA00022927"/>
    </source>
</evidence>
<comment type="subcellular location">
    <subcellularLocation>
        <location evidence="1">Cell membrane</location>
        <topology evidence="1">Single-pass membrane protein</topology>
    </subcellularLocation>
</comment>
<evidence type="ECO:0000256" key="10">
    <source>
        <dbReference type="SAM" id="Phobius"/>
    </source>
</evidence>
<dbReference type="PANTHER" id="PTHR33909:SF1">
    <property type="entry name" value="SEC TRANSLOCON ACCESSORY COMPLEX SUBUNIT YAJC"/>
    <property type="match status" value="1"/>
</dbReference>
<protein>
    <recommendedName>
        <fullName evidence="13">Preprotein translocase subunit YajC</fullName>
    </recommendedName>
</protein>
<evidence type="ECO:0000256" key="8">
    <source>
        <dbReference type="ARBA" id="ARBA00023010"/>
    </source>
</evidence>
<keyword evidence="8" id="KW-0811">Translocation</keyword>
<comment type="similarity">
    <text evidence="2">Belongs to the YajC family.</text>
</comment>
<dbReference type="AlphaFoldDB" id="A0A224XAP8"/>
<keyword evidence="12" id="KW-1185">Reference proteome</keyword>
<gene>
    <name evidence="11" type="ORF">RsY01_320</name>
</gene>
<evidence type="ECO:0000256" key="9">
    <source>
        <dbReference type="ARBA" id="ARBA00023136"/>
    </source>
</evidence>
<keyword evidence="5 10" id="KW-0812">Transmembrane</keyword>
<organism evidence="11 12">
    <name type="scientific">Pseudolactococcus reticulitermitis</name>
    <dbReference type="NCBI Taxonomy" id="2025039"/>
    <lineage>
        <taxon>Bacteria</taxon>
        <taxon>Bacillati</taxon>
        <taxon>Bacillota</taxon>
        <taxon>Bacilli</taxon>
        <taxon>Lactobacillales</taxon>
        <taxon>Streptococcaceae</taxon>
        <taxon>Pseudolactococcus</taxon>
    </lineage>
</organism>
<dbReference type="SMART" id="SM01323">
    <property type="entry name" value="YajC"/>
    <property type="match status" value="1"/>
</dbReference>
<reference evidence="12" key="1">
    <citation type="submission" date="2017-08" db="EMBL/GenBank/DDBJ databases">
        <title>Draft genome sequence of Lactococcus sp. strain Rs-Y01, isolated from the gut of the lower termite Reticulitermes speratus.</title>
        <authorList>
            <person name="Ohkuma M."/>
            <person name="Yuki M."/>
        </authorList>
    </citation>
    <scope>NUCLEOTIDE SEQUENCE [LARGE SCALE GENOMIC DNA]</scope>
    <source>
        <strain evidence="12">Rs-Y01</strain>
    </source>
</reference>
<evidence type="ECO:0000256" key="1">
    <source>
        <dbReference type="ARBA" id="ARBA00004162"/>
    </source>
</evidence>
<dbReference type="PANTHER" id="PTHR33909">
    <property type="entry name" value="SEC TRANSLOCON ACCESSORY COMPLEX SUBUNIT YAJC"/>
    <property type="match status" value="1"/>
</dbReference>
<name>A0A224XAP8_9LACT</name>
<keyword evidence="4" id="KW-1003">Cell membrane</keyword>
<sequence>MMWESILASSITLIGFIVIFIIIYYLFSLTKMKKQKKYFADLHTGLAVGQKVQLSNGIFGVIRTVGKETVDIEIKSGAIMEVSRYAISQIIV</sequence>
<dbReference type="Pfam" id="PF02699">
    <property type="entry name" value="YajC"/>
    <property type="match status" value="1"/>
</dbReference>
<dbReference type="GO" id="GO:0005886">
    <property type="term" value="C:plasma membrane"/>
    <property type="evidence" value="ECO:0007669"/>
    <property type="project" value="UniProtKB-SubCell"/>
</dbReference>
<evidence type="ECO:0000256" key="4">
    <source>
        <dbReference type="ARBA" id="ARBA00022475"/>
    </source>
</evidence>
<dbReference type="EMBL" id="BEDT01000001">
    <property type="protein sequence ID" value="GAX46741.1"/>
    <property type="molecule type" value="Genomic_DNA"/>
</dbReference>
<evidence type="ECO:0000313" key="12">
    <source>
        <dbReference type="Proteomes" id="UP000218689"/>
    </source>
</evidence>
<keyword evidence="6" id="KW-0653">Protein transport</keyword>
<accession>A0A224XAP8</accession>
<evidence type="ECO:0000256" key="5">
    <source>
        <dbReference type="ARBA" id="ARBA00022692"/>
    </source>
</evidence>
<comment type="caution">
    <text evidence="11">The sequence shown here is derived from an EMBL/GenBank/DDBJ whole genome shotgun (WGS) entry which is preliminary data.</text>
</comment>
<keyword evidence="7 10" id="KW-1133">Transmembrane helix</keyword>
<dbReference type="Proteomes" id="UP000218689">
    <property type="component" value="Unassembled WGS sequence"/>
</dbReference>
<feature type="transmembrane region" description="Helical" evidence="10">
    <location>
        <begin position="6"/>
        <end position="27"/>
    </location>
</feature>
<keyword evidence="9 10" id="KW-0472">Membrane</keyword>